<dbReference type="Pfam" id="PF07869">
    <property type="entry name" value="DUF1656"/>
    <property type="match status" value="1"/>
</dbReference>
<evidence type="ECO:0000313" key="7">
    <source>
        <dbReference type="Proteomes" id="UP000248395"/>
    </source>
</evidence>
<protein>
    <submittedName>
        <fullName evidence="6">Uncharacterized protein DUF1656</fullName>
    </submittedName>
</protein>
<dbReference type="OrthoDB" id="7021192at2"/>
<sequence>MIGEIEIYGVYFPSLLILMVLAFGVTAGLRILLGQLGFYKLVWHRSLMNFALYVIVLGGFVVLTRGW</sequence>
<dbReference type="Proteomes" id="UP000248395">
    <property type="component" value="Unassembled WGS sequence"/>
</dbReference>
<evidence type="ECO:0000256" key="2">
    <source>
        <dbReference type="ARBA" id="ARBA00022692"/>
    </source>
</evidence>
<reference evidence="6 7" key="1">
    <citation type="submission" date="2018-05" db="EMBL/GenBank/DDBJ databases">
        <title>Genomic Encyclopedia of Type Strains, Phase IV (KMG-IV): sequencing the most valuable type-strain genomes for metagenomic binning, comparative biology and taxonomic classification.</title>
        <authorList>
            <person name="Goeker M."/>
        </authorList>
    </citation>
    <scope>NUCLEOTIDE SEQUENCE [LARGE SCALE GENOMIC DNA]</scope>
    <source>
        <strain evidence="6 7">DSM 25134</strain>
    </source>
</reference>
<keyword evidence="4 5" id="KW-0472">Membrane</keyword>
<proteinExistence type="predicted"/>
<dbReference type="RefSeq" id="WP_059285457.1">
    <property type="nucleotide sequence ID" value="NZ_LNQU01000027.1"/>
</dbReference>
<keyword evidence="1" id="KW-1003">Cell membrane</keyword>
<accession>A0A318J6F2</accession>
<dbReference type="InterPro" id="IPR012451">
    <property type="entry name" value="DUF1656"/>
</dbReference>
<feature type="transmembrane region" description="Helical" evidence="5">
    <location>
        <begin position="45"/>
        <end position="63"/>
    </location>
</feature>
<keyword evidence="3 5" id="KW-1133">Transmembrane helix</keyword>
<evidence type="ECO:0000256" key="4">
    <source>
        <dbReference type="ARBA" id="ARBA00023136"/>
    </source>
</evidence>
<comment type="caution">
    <text evidence="6">The sequence shown here is derived from an EMBL/GenBank/DDBJ whole genome shotgun (WGS) entry which is preliminary data.</text>
</comment>
<evidence type="ECO:0000256" key="3">
    <source>
        <dbReference type="ARBA" id="ARBA00022989"/>
    </source>
</evidence>
<keyword evidence="2 5" id="KW-0812">Transmembrane</keyword>
<evidence type="ECO:0000256" key="1">
    <source>
        <dbReference type="ARBA" id="ARBA00022475"/>
    </source>
</evidence>
<evidence type="ECO:0000256" key="5">
    <source>
        <dbReference type="SAM" id="Phobius"/>
    </source>
</evidence>
<name>A0A318J6F2_9NEIS</name>
<organism evidence="6 7">
    <name type="scientific">Aquitalea magnusonii</name>
    <dbReference type="NCBI Taxonomy" id="332411"/>
    <lineage>
        <taxon>Bacteria</taxon>
        <taxon>Pseudomonadati</taxon>
        <taxon>Pseudomonadota</taxon>
        <taxon>Betaproteobacteria</taxon>
        <taxon>Neisseriales</taxon>
        <taxon>Chromobacteriaceae</taxon>
        <taxon>Aquitalea</taxon>
    </lineage>
</organism>
<keyword evidence="7" id="KW-1185">Reference proteome</keyword>
<dbReference type="AlphaFoldDB" id="A0A318J6F2"/>
<evidence type="ECO:0000313" key="6">
    <source>
        <dbReference type="EMBL" id="PXX42298.1"/>
    </source>
</evidence>
<dbReference type="EMBL" id="QJKC01000019">
    <property type="protein sequence ID" value="PXX42298.1"/>
    <property type="molecule type" value="Genomic_DNA"/>
</dbReference>
<feature type="transmembrane region" description="Helical" evidence="5">
    <location>
        <begin position="12"/>
        <end position="33"/>
    </location>
</feature>
<gene>
    <name evidence="6" type="ORF">DFR38_11911</name>
</gene>